<dbReference type="InterPro" id="IPR038071">
    <property type="entry name" value="UROD/MetE-like_sf"/>
</dbReference>
<dbReference type="EMBL" id="JACGZW010000013">
    <property type="protein sequence ID" value="MBB1158304.1"/>
    <property type="molecule type" value="Genomic_DNA"/>
</dbReference>
<dbReference type="PANTHER" id="PTHR43844:SF2">
    <property type="entry name" value="SYNTHASE, VITAMIN-B12 INDEPENDENT, PUTATIVE (AFU_ORTHOLOGUE AFUA_3G12060)-RELATED"/>
    <property type="match status" value="1"/>
</dbReference>
<dbReference type="GO" id="GO:0009086">
    <property type="term" value="P:methionine biosynthetic process"/>
    <property type="evidence" value="ECO:0007669"/>
    <property type="project" value="InterPro"/>
</dbReference>
<dbReference type="SUPFAM" id="SSF51726">
    <property type="entry name" value="UROD/MetE-like"/>
    <property type="match status" value="1"/>
</dbReference>
<evidence type="ECO:0000313" key="3">
    <source>
        <dbReference type="Proteomes" id="UP000526734"/>
    </source>
</evidence>
<proteinExistence type="predicted"/>
<protein>
    <submittedName>
        <fullName evidence="2">Cobalamin-independent methionine synthase II family protein</fullName>
    </submittedName>
</protein>
<accession>A0A7W3W3R9</accession>
<dbReference type="Proteomes" id="UP000526734">
    <property type="component" value="Unassembled WGS sequence"/>
</dbReference>
<reference evidence="2 3" key="1">
    <citation type="submission" date="2020-08" db="EMBL/GenBank/DDBJ databases">
        <title>Amycolatopsis sp. nov. DR6-1 isolated from Dendrobium heterocarpum.</title>
        <authorList>
            <person name="Tedsree N."/>
            <person name="Kuncharoen N."/>
            <person name="Likhitwitayawuid K."/>
            <person name="Tanasupawat S."/>
        </authorList>
    </citation>
    <scope>NUCLEOTIDE SEQUENCE [LARGE SCALE GENOMIC DNA]</scope>
    <source>
        <strain evidence="2 3">DR6-1</strain>
    </source>
</reference>
<keyword evidence="3" id="KW-1185">Reference proteome</keyword>
<evidence type="ECO:0000259" key="1">
    <source>
        <dbReference type="Pfam" id="PF01717"/>
    </source>
</evidence>
<dbReference type="InterPro" id="IPR002629">
    <property type="entry name" value="Met_Synth_C/arc"/>
</dbReference>
<dbReference type="Gene3D" id="3.20.20.210">
    <property type="match status" value="1"/>
</dbReference>
<sequence>MTIPSEPIGSIPRSPELLGALAARESGQLGDAAFASVLDRAVRETIETQASLGATVVTDGEQRKPSFVTYPIAGSGNLSADGVVIPFADGHQRQLPCLTSGPFRYQEHAERYVRAARQCTNLPVKQAVIAPSALSLLYPASGIDGYSRENFLDDLADGAEADIRGCLDAGAHVVQLDFTEGRLSLKLDPSGQVLRDFVALNNRVLERFSESERARIGVHTCPGGDLDSTHSLDVDYADLLPALFRHTVGNFYLQLAGEPDPDRVLRVIADQLRPGIRVFVGVIDPIDPQVETAEEVRDRVLRAARCLPAEQLGTCDDCGFSPFADDQSTSRRTAFAKIRARLEGTALAADQLGVGFPAARNGQDAHQAAAVD</sequence>
<feature type="domain" description="Cobalamin-independent methionine synthase MetE C-terminal/archaeal" evidence="1">
    <location>
        <begin position="7"/>
        <end position="321"/>
    </location>
</feature>
<dbReference type="GO" id="GO:0008270">
    <property type="term" value="F:zinc ion binding"/>
    <property type="evidence" value="ECO:0007669"/>
    <property type="project" value="InterPro"/>
</dbReference>
<dbReference type="Pfam" id="PF01717">
    <property type="entry name" value="Meth_synt_2"/>
    <property type="match status" value="1"/>
</dbReference>
<name>A0A7W3W3R9_9PSEU</name>
<dbReference type="CDD" id="cd03311">
    <property type="entry name" value="CIMS_C_terminal_like"/>
    <property type="match status" value="1"/>
</dbReference>
<dbReference type="AlphaFoldDB" id="A0A7W3W3R9"/>
<comment type="caution">
    <text evidence="2">The sequence shown here is derived from an EMBL/GenBank/DDBJ whole genome shotgun (WGS) entry which is preliminary data.</text>
</comment>
<dbReference type="GO" id="GO:0003871">
    <property type="term" value="F:5-methyltetrahydropteroyltriglutamate-homocysteine S-methyltransferase activity"/>
    <property type="evidence" value="ECO:0007669"/>
    <property type="project" value="InterPro"/>
</dbReference>
<gene>
    <name evidence="2" type="ORF">H4281_34600</name>
</gene>
<evidence type="ECO:0000313" key="2">
    <source>
        <dbReference type="EMBL" id="MBB1158304.1"/>
    </source>
</evidence>
<dbReference type="PANTHER" id="PTHR43844">
    <property type="entry name" value="METHIONINE SYNTHASE"/>
    <property type="match status" value="1"/>
</dbReference>
<dbReference type="RefSeq" id="WP_182895072.1">
    <property type="nucleotide sequence ID" value="NZ_JACGZW010000013.1"/>
</dbReference>
<organism evidence="2 3">
    <name type="scientific">Amycolatopsis dendrobii</name>
    <dbReference type="NCBI Taxonomy" id="2760662"/>
    <lineage>
        <taxon>Bacteria</taxon>
        <taxon>Bacillati</taxon>
        <taxon>Actinomycetota</taxon>
        <taxon>Actinomycetes</taxon>
        <taxon>Pseudonocardiales</taxon>
        <taxon>Pseudonocardiaceae</taxon>
        <taxon>Amycolatopsis</taxon>
    </lineage>
</organism>